<name>A0A7W7ZSD4_9BACT</name>
<accession>A0A7W7ZSD4</accession>
<sequence>MPSLFELKTEYETLVNLPADASAAAKRKRGFAFERLLKKLFTLDDLDPRGGYRPEGEQIDGSIYLDGRVYLLEAKWHAEPLPASTLYQFKGKVDGKLAGTLGIFISMSGYAEDAIDALTLGKGLNVILLDSKDVDAAISRGFGIKKVLKLKLRKAAEEGAIYFPLEGELVTATQTRVVEIDALHFDRVTGSVVESQPAAPASADLLIVCEGDSDRVIISTFAERILARAESPRSIKILTAMGKVTIPRVANALWNTFHSESKLLIVTDGDNDPVGTATMLANGLEFADWVSAIPNPTIETWLGLDMVTLRRAGSRYRLEHSREVAQQLDIEELRTRDVQFARFYDAILGR</sequence>
<dbReference type="InterPro" id="IPR011335">
    <property type="entry name" value="Restrct_endonuc-II-like"/>
</dbReference>
<protein>
    <recommendedName>
        <fullName evidence="1">OLD protein-like TOPRIM domain-containing protein</fullName>
    </recommendedName>
</protein>
<proteinExistence type="predicted"/>
<dbReference type="InterPro" id="IPR034139">
    <property type="entry name" value="TOPRIM_OLD"/>
</dbReference>
<dbReference type="Proteomes" id="UP000584867">
    <property type="component" value="Unassembled WGS sequence"/>
</dbReference>
<evidence type="ECO:0000259" key="1">
    <source>
        <dbReference type="Pfam" id="PF20469"/>
    </source>
</evidence>
<evidence type="ECO:0000313" key="2">
    <source>
        <dbReference type="EMBL" id="MBB5064918.1"/>
    </source>
</evidence>
<evidence type="ECO:0000313" key="3">
    <source>
        <dbReference type="Proteomes" id="UP000584867"/>
    </source>
</evidence>
<dbReference type="RefSeq" id="WP_184257206.1">
    <property type="nucleotide sequence ID" value="NZ_JACHIO010000013.1"/>
</dbReference>
<reference evidence="2 3" key="1">
    <citation type="submission" date="2020-08" db="EMBL/GenBank/DDBJ databases">
        <title>Genomic Encyclopedia of Type Strains, Phase IV (KMG-V): Genome sequencing to study the core and pangenomes of soil and plant-associated prokaryotes.</title>
        <authorList>
            <person name="Whitman W."/>
        </authorList>
    </citation>
    <scope>NUCLEOTIDE SEQUENCE [LARGE SCALE GENOMIC DNA]</scope>
    <source>
        <strain evidence="2 3">X5P3</strain>
    </source>
</reference>
<dbReference type="EMBL" id="JACHIO010000013">
    <property type="protein sequence ID" value="MBB5064918.1"/>
    <property type="molecule type" value="Genomic_DNA"/>
</dbReference>
<dbReference type="SUPFAM" id="SSF52980">
    <property type="entry name" value="Restriction endonuclease-like"/>
    <property type="match status" value="1"/>
</dbReference>
<dbReference type="AlphaFoldDB" id="A0A7W7ZSD4"/>
<feature type="domain" description="OLD protein-like TOPRIM" evidence="1">
    <location>
        <begin position="203"/>
        <end position="270"/>
    </location>
</feature>
<dbReference type="Pfam" id="PF20469">
    <property type="entry name" value="OLD-like_TOPRIM"/>
    <property type="match status" value="1"/>
</dbReference>
<comment type="caution">
    <text evidence="2">The sequence shown here is derived from an EMBL/GenBank/DDBJ whole genome shotgun (WGS) entry which is preliminary data.</text>
</comment>
<gene>
    <name evidence="2" type="ORF">HDF15_003280</name>
</gene>
<organism evidence="2 3">
    <name type="scientific">Granulicella mallensis</name>
    <dbReference type="NCBI Taxonomy" id="940614"/>
    <lineage>
        <taxon>Bacteria</taxon>
        <taxon>Pseudomonadati</taxon>
        <taxon>Acidobacteriota</taxon>
        <taxon>Terriglobia</taxon>
        <taxon>Terriglobales</taxon>
        <taxon>Acidobacteriaceae</taxon>
        <taxon>Granulicella</taxon>
    </lineage>
</organism>